<sequence>MSIDFTESEIKTIQSAVDFRWRKEKIKVNLADIEITKEDEDELTLFPAAVWEDKNSTFIILKIGVFSYKSFFYYLSDERFDTGVPEYNDLYECADKLLKAQADFILSKNTKDLNLHMQK</sequence>
<evidence type="ECO:0000313" key="1">
    <source>
        <dbReference type="EMBL" id="QKQ24680.1"/>
    </source>
</evidence>
<dbReference type="RefSeq" id="WP_174606116.1">
    <property type="nucleotide sequence ID" value="NZ_CP054490.1"/>
</dbReference>
<gene>
    <name evidence="1" type="ORF">HUE58_06210</name>
</gene>
<name>A0A6N0HR16_9GAMM</name>
<reference evidence="1 2" key="1">
    <citation type="submission" date="2020-05" db="EMBL/GenBank/DDBJ databases">
        <title>Horizontal transmission and recombination maintain forever young bacterial symbiont genomes.</title>
        <authorList>
            <person name="Russell S.L."/>
            <person name="Pepper-Tunick E."/>
            <person name="Svedberg J."/>
            <person name="Byrne A."/>
            <person name="Ruelas Castillo J."/>
            <person name="Vollmers C."/>
            <person name="Beinart R.A."/>
            <person name="Corbett-Detig R."/>
        </authorList>
    </citation>
    <scope>NUCLEOTIDE SEQUENCE [LARGE SCALE GENOMIC DNA]</scope>
    <source>
        <strain evidence="1">JDF_Ridge</strain>
    </source>
</reference>
<protein>
    <submittedName>
        <fullName evidence="1">Uncharacterized protein</fullName>
    </submittedName>
</protein>
<dbReference type="Proteomes" id="UP000509429">
    <property type="component" value="Chromosome"/>
</dbReference>
<evidence type="ECO:0000313" key="2">
    <source>
        <dbReference type="Proteomes" id="UP000509429"/>
    </source>
</evidence>
<keyword evidence="2" id="KW-1185">Reference proteome</keyword>
<proteinExistence type="predicted"/>
<dbReference type="KEGG" id="reo:HUE58_06210"/>
<accession>A0A6N0HR16</accession>
<dbReference type="AlphaFoldDB" id="A0A6N0HR16"/>
<dbReference type="EMBL" id="CP054490">
    <property type="protein sequence ID" value="QKQ24680.1"/>
    <property type="molecule type" value="Genomic_DNA"/>
</dbReference>
<organism evidence="1 2">
    <name type="scientific">Candidatus Ruthia endofausta</name>
    <dbReference type="NCBI Taxonomy" id="2738852"/>
    <lineage>
        <taxon>Bacteria</taxon>
        <taxon>Pseudomonadati</taxon>
        <taxon>Pseudomonadota</taxon>
        <taxon>Gammaproteobacteria</taxon>
        <taxon>Candidatus Pseudothioglobaceae</taxon>
        <taxon>Candidatus Ruthturnera</taxon>
    </lineage>
</organism>